<dbReference type="Pfam" id="PF13378">
    <property type="entry name" value="MR_MLE_C"/>
    <property type="match status" value="1"/>
</dbReference>
<dbReference type="EMBL" id="CP058322">
    <property type="protein sequence ID" value="QLD24889.1"/>
    <property type="molecule type" value="Genomic_DNA"/>
</dbReference>
<dbReference type="SUPFAM" id="SSF51604">
    <property type="entry name" value="Enolase C-terminal domain-like"/>
    <property type="match status" value="1"/>
</dbReference>
<protein>
    <submittedName>
        <fullName evidence="5">Mandelate racemase/muconate lactonizing enzyme family protein</fullName>
    </submittedName>
</protein>
<keyword evidence="3" id="KW-0460">Magnesium</keyword>
<evidence type="ECO:0000256" key="2">
    <source>
        <dbReference type="ARBA" id="ARBA00022723"/>
    </source>
</evidence>
<dbReference type="SFLD" id="SFLDS00001">
    <property type="entry name" value="Enolase"/>
    <property type="match status" value="1"/>
</dbReference>
<dbReference type="PANTHER" id="PTHR13794:SF58">
    <property type="entry name" value="MITOCHONDRIAL ENOLASE SUPERFAMILY MEMBER 1"/>
    <property type="match status" value="1"/>
</dbReference>
<evidence type="ECO:0000313" key="5">
    <source>
        <dbReference type="EMBL" id="QLD24889.1"/>
    </source>
</evidence>
<evidence type="ECO:0000259" key="4">
    <source>
        <dbReference type="SMART" id="SM00922"/>
    </source>
</evidence>
<evidence type="ECO:0000256" key="3">
    <source>
        <dbReference type="ARBA" id="ARBA00022842"/>
    </source>
</evidence>
<dbReference type="InterPro" id="IPR029065">
    <property type="entry name" value="Enolase_C-like"/>
</dbReference>
<dbReference type="SFLD" id="SFLDG00179">
    <property type="entry name" value="mandelate_racemase"/>
    <property type="match status" value="1"/>
</dbReference>
<dbReference type="Gene3D" id="3.20.20.120">
    <property type="entry name" value="Enolase-like C-terminal domain"/>
    <property type="match status" value="1"/>
</dbReference>
<dbReference type="Pfam" id="PF02746">
    <property type="entry name" value="MR_MLE_N"/>
    <property type="match status" value="1"/>
</dbReference>
<gene>
    <name evidence="5" type="ORF">HXZ27_12290</name>
</gene>
<dbReference type="KEGG" id="mcab:HXZ27_12290"/>
<dbReference type="InterPro" id="IPR013342">
    <property type="entry name" value="Mandelate_racemase_C"/>
</dbReference>
<dbReference type="GO" id="GO:0000287">
    <property type="term" value="F:magnesium ion binding"/>
    <property type="evidence" value="ECO:0007669"/>
    <property type="project" value="TreeGrafter"/>
</dbReference>
<dbReference type="Gene3D" id="3.30.390.10">
    <property type="entry name" value="Enolase-like, N-terminal domain"/>
    <property type="match status" value="1"/>
</dbReference>
<dbReference type="PANTHER" id="PTHR13794">
    <property type="entry name" value="ENOLASE SUPERFAMILY, MANDELATE RACEMASE"/>
    <property type="match status" value="1"/>
</dbReference>
<reference evidence="5 6" key="1">
    <citation type="submission" date="2020-07" db="EMBL/GenBank/DDBJ databases">
        <title>A bifunctional nitrone conjugated secondary metabolite targeting the ribosome.</title>
        <authorList>
            <person name="Limbrick E.M."/>
            <person name="Graf M."/>
            <person name="Derewacz D.K."/>
            <person name="Nguyen F."/>
            <person name="Spraggins J.M."/>
            <person name="Wieland M."/>
            <person name="Ynigez-Gutierrez A.E."/>
            <person name="Reisman B.J."/>
            <person name="Zinshteyn B."/>
            <person name="McCulloch K."/>
            <person name="Iverson T.M."/>
            <person name="Green R."/>
            <person name="Wilson D.N."/>
            <person name="Bachmann B.O."/>
        </authorList>
    </citation>
    <scope>NUCLEOTIDE SEQUENCE [LARGE SCALE GENOMIC DNA]</scope>
    <source>
        <strain evidence="6">aurantiaca</strain>
    </source>
</reference>
<accession>A0A7H8XL08</accession>
<dbReference type="InterPro" id="IPR046945">
    <property type="entry name" value="RHMD-like"/>
</dbReference>
<name>A0A7H8XL08_9ACTN</name>
<evidence type="ECO:0000256" key="1">
    <source>
        <dbReference type="ARBA" id="ARBA00001946"/>
    </source>
</evidence>
<organism evidence="5 6">
    <name type="scientific">Micromonospora carbonacea</name>
    <dbReference type="NCBI Taxonomy" id="47853"/>
    <lineage>
        <taxon>Bacteria</taxon>
        <taxon>Bacillati</taxon>
        <taxon>Actinomycetota</taxon>
        <taxon>Actinomycetes</taxon>
        <taxon>Micromonosporales</taxon>
        <taxon>Micromonosporaceae</taxon>
        <taxon>Micromonospora</taxon>
    </lineage>
</organism>
<dbReference type="SUPFAM" id="SSF54826">
    <property type="entry name" value="Enolase N-terminal domain-like"/>
    <property type="match status" value="1"/>
</dbReference>
<dbReference type="CDD" id="cd03316">
    <property type="entry name" value="MR_like"/>
    <property type="match status" value="1"/>
</dbReference>
<comment type="cofactor">
    <cofactor evidence="1">
        <name>Mg(2+)</name>
        <dbReference type="ChEBI" id="CHEBI:18420"/>
    </cofactor>
</comment>
<keyword evidence="2" id="KW-0479">Metal-binding</keyword>
<dbReference type="InterPro" id="IPR013341">
    <property type="entry name" value="Mandelate_racemase_N_dom"/>
</dbReference>
<dbReference type="InterPro" id="IPR036849">
    <property type="entry name" value="Enolase-like_C_sf"/>
</dbReference>
<dbReference type="InterPro" id="IPR029017">
    <property type="entry name" value="Enolase-like_N"/>
</dbReference>
<dbReference type="GO" id="GO:0016836">
    <property type="term" value="F:hydro-lyase activity"/>
    <property type="evidence" value="ECO:0007669"/>
    <property type="project" value="TreeGrafter"/>
</dbReference>
<evidence type="ECO:0000313" key="6">
    <source>
        <dbReference type="Proteomes" id="UP000509335"/>
    </source>
</evidence>
<feature type="domain" description="Mandelate racemase/muconate lactonizing enzyme C-terminal" evidence="4">
    <location>
        <begin position="141"/>
        <end position="252"/>
    </location>
</feature>
<dbReference type="GO" id="GO:0016052">
    <property type="term" value="P:carbohydrate catabolic process"/>
    <property type="evidence" value="ECO:0007669"/>
    <property type="project" value="TreeGrafter"/>
</dbReference>
<dbReference type="SMART" id="SM00922">
    <property type="entry name" value="MR_MLE"/>
    <property type="match status" value="1"/>
</dbReference>
<dbReference type="AlphaFoldDB" id="A0A7H8XL08"/>
<proteinExistence type="predicted"/>
<sequence>MKIRDVRASLVEIPYPRPFVPSWAPEGEHRTMAAVIVEVETDSGVVGVSGGDMGHGSGPLLLATIRDVLRPLLVGHDLFATEHIANRLRYTAQYFFPRPWVVGVAVWDAVGKVCGRPLYQLWGGTADEIPAYASFGEVRDPARRVDDALAAVAAGFRGIKLRVHSATVAEDLRQVAAVREAVGPDVMLAVDANQAASRWRYAPDGSRLIWTYERALTTARELSDLDVAWLEEPLPRHDYQAQRRLTAAAPVPIAGGEHNRGFAELVRLLEDDCFDIYQPDANESEEIHALRQFGTMVAARHRRIIPHAWATGLGIAGNLQLCASLPSCEWLEYPFDPPVIVPEVFQVMLAEPLLPDPATGAVRVPTAPGLGVTLDRAAIDRLTVQRV</sequence>
<dbReference type="Proteomes" id="UP000509335">
    <property type="component" value="Chromosome"/>
</dbReference>